<keyword evidence="1" id="KW-0808">Transferase</keyword>
<dbReference type="InterPro" id="IPR002173">
    <property type="entry name" value="Carboh/pur_kinase_PfkB_CS"/>
</dbReference>
<dbReference type="EMBL" id="AP019860">
    <property type="protein sequence ID" value="BBM84135.1"/>
    <property type="molecule type" value="Genomic_DNA"/>
</dbReference>
<name>A0A5S9IP59_UABAM</name>
<dbReference type="Pfam" id="PF00294">
    <property type="entry name" value="PfkB"/>
    <property type="match status" value="1"/>
</dbReference>
<evidence type="ECO:0000259" key="3">
    <source>
        <dbReference type="Pfam" id="PF00294"/>
    </source>
</evidence>
<evidence type="ECO:0000256" key="1">
    <source>
        <dbReference type="ARBA" id="ARBA00022679"/>
    </source>
</evidence>
<keyword evidence="5" id="KW-1185">Reference proteome</keyword>
<feature type="domain" description="Carbohydrate kinase PfkB" evidence="3">
    <location>
        <begin position="8"/>
        <end position="279"/>
    </location>
</feature>
<evidence type="ECO:0000256" key="2">
    <source>
        <dbReference type="ARBA" id="ARBA00022777"/>
    </source>
</evidence>
<sequence>MLDKKFDVIFYGMVIVDYLFVFDKFPQRFSITSAKQKLKKLGGSATNSATCISRWGVKTGLMGCHHLGSDVEGDFFSNALNEYAINTEKIDDSRQGNTHCAYILIDESGERTIIADPAPQNYISICPQYLQQSKLLCLDGYFARSAKFMQEAAFKAHELQVPIILSDTEPDEPHFTLANVVLVSRQTTKEKLPQLEMELLATYKDHRDIKVIVTLGSLGCMFVYRGECTYFALPYTGNIMDTTGAGDNFRAGVVYGYLQEWDIDKILSFAMFVGTNACKFYGGCVPTEVDSENWLESFAKSYEVKECSNVTR</sequence>
<protein>
    <submittedName>
        <fullName evidence="4">Ribokinase</fullName>
    </submittedName>
</protein>
<dbReference type="InterPro" id="IPR029056">
    <property type="entry name" value="Ribokinase-like"/>
</dbReference>
<dbReference type="PANTHER" id="PTHR42774">
    <property type="entry name" value="PHOSPHOTRANSFERASE SYSTEM TRANSPORT PROTEIN"/>
    <property type="match status" value="1"/>
</dbReference>
<dbReference type="Proteomes" id="UP000326354">
    <property type="component" value="Chromosome"/>
</dbReference>
<gene>
    <name evidence="4" type="ORF">UABAM_02491</name>
</gene>
<dbReference type="GO" id="GO:0016301">
    <property type="term" value="F:kinase activity"/>
    <property type="evidence" value="ECO:0007669"/>
    <property type="project" value="UniProtKB-KW"/>
</dbReference>
<reference evidence="4 5" key="1">
    <citation type="submission" date="2019-08" db="EMBL/GenBank/DDBJ databases">
        <title>Complete genome sequence of Candidatus Uab amorphum.</title>
        <authorList>
            <person name="Shiratori T."/>
            <person name="Suzuki S."/>
            <person name="Kakizawa Y."/>
            <person name="Ishida K."/>
        </authorList>
    </citation>
    <scope>NUCLEOTIDE SEQUENCE [LARGE SCALE GENOMIC DNA]</scope>
    <source>
        <strain evidence="4 5">SRT547</strain>
    </source>
</reference>
<evidence type="ECO:0000313" key="4">
    <source>
        <dbReference type="EMBL" id="BBM84135.1"/>
    </source>
</evidence>
<dbReference type="Gene3D" id="3.40.1190.20">
    <property type="match status" value="1"/>
</dbReference>
<dbReference type="InterPro" id="IPR052562">
    <property type="entry name" value="Ketohexokinase-related"/>
</dbReference>
<organism evidence="4 5">
    <name type="scientific">Uabimicrobium amorphum</name>
    <dbReference type="NCBI Taxonomy" id="2596890"/>
    <lineage>
        <taxon>Bacteria</taxon>
        <taxon>Pseudomonadati</taxon>
        <taxon>Planctomycetota</taxon>
        <taxon>Candidatus Uabimicrobiia</taxon>
        <taxon>Candidatus Uabimicrobiales</taxon>
        <taxon>Candidatus Uabimicrobiaceae</taxon>
        <taxon>Candidatus Uabimicrobium</taxon>
    </lineage>
</organism>
<dbReference type="PROSITE" id="PS00584">
    <property type="entry name" value="PFKB_KINASES_2"/>
    <property type="match status" value="1"/>
</dbReference>
<dbReference type="OrthoDB" id="9813569at2"/>
<dbReference type="AlphaFoldDB" id="A0A5S9IP59"/>
<evidence type="ECO:0000313" key="5">
    <source>
        <dbReference type="Proteomes" id="UP000326354"/>
    </source>
</evidence>
<dbReference type="SUPFAM" id="SSF53613">
    <property type="entry name" value="Ribokinase-like"/>
    <property type="match status" value="1"/>
</dbReference>
<keyword evidence="2 4" id="KW-0418">Kinase</keyword>
<dbReference type="KEGG" id="uam:UABAM_02491"/>
<dbReference type="RefSeq" id="WP_151968309.1">
    <property type="nucleotide sequence ID" value="NZ_AP019860.1"/>
</dbReference>
<dbReference type="PANTHER" id="PTHR42774:SF3">
    <property type="entry name" value="KETOHEXOKINASE"/>
    <property type="match status" value="1"/>
</dbReference>
<dbReference type="InterPro" id="IPR011611">
    <property type="entry name" value="PfkB_dom"/>
</dbReference>
<accession>A0A5S9IP59</accession>
<proteinExistence type="predicted"/>